<comment type="cofactor">
    <cofactor evidence="1">
        <name>pyridoxal 5'-phosphate</name>
        <dbReference type="ChEBI" id="CHEBI:597326"/>
    </cofactor>
</comment>
<dbReference type="GO" id="GO:0003941">
    <property type="term" value="F:L-serine ammonia-lyase activity"/>
    <property type="evidence" value="ECO:0007669"/>
    <property type="project" value="TreeGrafter"/>
</dbReference>
<comment type="caution">
    <text evidence="5">The sequence shown here is derived from an EMBL/GenBank/DDBJ whole genome shotgun (WGS) entry which is preliminary data.</text>
</comment>
<dbReference type="PANTHER" id="PTHR48078">
    <property type="entry name" value="THREONINE DEHYDRATASE, MITOCHONDRIAL-RELATED"/>
    <property type="match status" value="1"/>
</dbReference>
<dbReference type="InterPro" id="IPR050147">
    <property type="entry name" value="Ser/Thr_Dehydratase"/>
</dbReference>
<dbReference type="Pfam" id="PF00291">
    <property type="entry name" value="PALP"/>
    <property type="match status" value="1"/>
</dbReference>
<accession>A0A7C4QXE7</accession>
<dbReference type="EMBL" id="DSYQ01000012">
    <property type="protein sequence ID" value="HGT71176.1"/>
    <property type="molecule type" value="Genomic_DNA"/>
</dbReference>
<reference evidence="5" key="1">
    <citation type="journal article" date="2020" name="mSystems">
        <title>Genome- and Community-Level Interaction Insights into Carbon Utilization and Element Cycling Functions of Hydrothermarchaeota in Hydrothermal Sediment.</title>
        <authorList>
            <person name="Zhou Z."/>
            <person name="Liu Y."/>
            <person name="Xu W."/>
            <person name="Pan J."/>
            <person name="Luo Z.H."/>
            <person name="Li M."/>
        </authorList>
    </citation>
    <scope>NUCLEOTIDE SEQUENCE [LARGE SCALE GENOMIC DNA]</scope>
    <source>
        <strain evidence="5">SpSt-579</strain>
    </source>
</reference>
<dbReference type="InterPro" id="IPR001926">
    <property type="entry name" value="TrpB-like_PALP"/>
</dbReference>
<dbReference type="GO" id="GO:0006567">
    <property type="term" value="P:L-threonine catabolic process"/>
    <property type="evidence" value="ECO:0007669"/>
    <property type="project" value="TreeGrafter"/>
</dbReference>
<dbReference type="GO" id="GO:0006565">
    <property type="term" value="P:L-serine catabolic process"/>
    <property type="evidence" value="ECO:0007669"/>
    <property type="project" value="TreeGrafter"/>
</dbReference>
<evidence type="ECO:0000259" key="4">
    <source>
        <dbReference type="Pfam" id="PF00291"/>
    </source>
</evidence>
<proteinExistence type="predicted"/>
<organism evidence="5">
    <name type="scientific">candidate division CPR3 bacterium</name>
    <dbReference type="NCBI Taxonomy" id="2268181"/>
    <lineage>
        <taxon>Bacteria</taxon>
        <taxon>Bacteria division CPR3</taxon>
    </lineage>
</organism>
<keyword evidence="2" id="KW-0663">Pyridoxal phosphate</keyword>
<feature type="domain" description="Tryptophan synthase beta chain-like PALP" evidence="4">
    <location>
        <begin position="32"/>
        <end position="301"/>
    </location>
</feature>
<keyword evidence="3 5" id="KW-0456">Lyase</keyword>
<sequence length="307" mass="34542">MYKQISEGIWSFQELLPFVPSSCRITLNECHTPVKKVDNIWFKCEYKNPNGSWKDRGMVYQVAKLMEKSIKEAVISSSGNAAISAAAYCSLASIKLTVFVSPKINKGKLELLKKNDNRNLKIIEIKKPLSASIQYANKIRAYNLRQSKDKNGTIGYETIAYELKKEIPQLDSVFLAVSSGTALVGIAEGFKKCGFLPAIHAVQTEAVNPIASIFDKNFCKKDKSLADAIVARFTVREDEVINIIRKSKGWGWVISDNEMKKARSWLIKHDLDCSYEGAATFAAWQKAKRAGYIYKNPVCILSGRYYR</sequence>
<name>A0A7C4QXE7_UNCC3</name>
<protein>
    <submittedName>
        <fullName evidence="5">PLP-dependent lyase/thiolase</fullName>
    </submittedName>
</protein>
<dbReference type="AlphaFoldDB" id="A0A7C4QXE7"/>
<evidence type="ECO:0000256" key="1">
    <source>
        <dbReference type="ARBA" id="ARBA00001933"/>
    </source>
</evidence>
<dbReference type="GO" id="GO:0004794">
    <property type="term" value="F:threonine deaminase activity"/>
    <property type="evidence" value="ECO:0007669"/>
    <property type="project" value="TreeGrafter"/>
</dbReference>
<dbReference type="InterPro" id="IPR036052">
    <property type="entry name" value="TrpB-like_PALP_sf"/>
</dbReference>
<evidence type="ECO:0000256" key="3">
    <source>
        <dbReference type="ARBA" id="ARBA00023239"/>
    </source>
</evidence>
<dbReference type="PANTHER" id="PTHR48078:SF6">
    <property type="entry name" value="L-THREONINE DEHYDRATASE CATABOLIC TDCB"/>
    <property type="match status" value="1"/>
</dbReference>
<dbReference type="GO" id="GO:0009097">
    <property type="term" value="P:isoleucine biosynthetic process"/>
    <property type="evidence" value="ECO:0007669"/>
    <property type="project" value="TreeGrafter"/>
</dbReference>
<dbReference type="Gene3D" id="3.40.50.1100">
    <property type="match status" value="2"/>
</dbReference>
<evidence type="ECO:0000313" key="5">
    <source>
        <dbReference type="EMBL" id="HGT71176.1"/>
    </source>
</evidence>
<dbReference type="SUPFAM" id="SSF53686">
    <property type="entry name" value="Tryptophan synthase beta subunit-like PLP-dependent enzymes"/>
    <property type="match status" value="1"/>
</dbReference>
<gene>
    <name evidence="5" type="ORF">ENT43_02875</name>
</gene>
<evidence type="ECO:0000256" key="2">
    <source>
        <dbReference type="ARBA" id="ARBA00022898"/>
    </source>
</evidence>